<dbReference type="AlphaFoldDB" id="A0AAQ3SDD6"/>
<keyword evidence="2" id="KW-1185">Reference proteome</keyword>
<sequence>MVKERKPKEKIKTLNSKMDLCVFQKRFNMISKNIGSRFPSPKRINKNKEPLGASQGIDEFFKLAAPEPVRFLRRWPKHDVVSDHFSPAPATTASISALHHGFQPNVQTIGGEPDNLFFDGQIPFTSIRPPQLPIGKQG</sequence>
<gene>
    <name evidence="1" type="ORF">V8G54_003747</name>
</gene>
<name>A0AAQ3SDD6_VIGMU</name>
<accession>A0AAQ3SDD6</accession>
<evidence type="ECO:0000313" key="1">
    <source>
        <dbReference type="EMBL" id="WVZ25203.1"/>
    </source>
</evidence>
<reference evidence="1 2" key="1">
    <citation type="journal article" date="2023" name="Life. Sci Alliance">
        <title>Evolutionary insights into 3D genome organization and epigenetic landscape of Vigna mungo.</title>
        <authorList>
            <person name="Junaid A."/>
            <person name="Singh B."/>
            <person name="Bhatia S."/>
        </authorList>
    </citation>
    <scope>NUCLEOTIDE SEQUENCE [LARGE SCALE GENOMIC DNA]</scope>
    <source>
        <strain evidence="1">Urdbean</strain>
    </source>
</reference>
<organism evidence="1 2">
    <name type="scientific">Vigna mungo</name>
    <name type="common">Black gram</name>
    <name type="synonym">Phaseolus mungo</name>
    <dbReference type="NCBI Taxonomy" id="3915"/>
    <lineage>
        <taxon>Eukaryota</taxon>
        <taxon>Viridiplantae</taxon>
        <taxon>Streptophyta</taxon>
        <taxon>Embryophyta</taxon>
        <taxon>Tracheophyta</taxon>
        <taxon>Spermatophyta</taxon>
        <taxon>Magnoliopsida</taxon>
        <taxon>eudicotyledons</taxon>
        <taxon>Gunneridae</taxon>
        <taxon>Pentapetalae</taxon>
        <taxon>rosids</taxon>
        <taxon>fabids</taxon>
        <taxon>Fabales</taxon>
        <taxon>Fabaceae</taxon>
        <taxon>Papilionoideae</taxon>
        <taxon>50 kb inversion clade</taxon>
        <taxon>NPAAA clade</taxon>
        <taxon>indigoferoid/millettioid clade</taxon>
        <taxon>Phaseoleae</taxon>
        <taxon>Vigna</taxon>
    </lineage>
</organism>
<protein>
    <submittedName>
        <fullName evidence="1">Uncharacterized protein</fullName>
    </submittedName>
</protein>
<proteinExistence type="predicted"/>
<dbReference type="Proteomes" id="UP001374535">
    <property type="component" value="Chromosome 1"/>
</dbReference>
<evidence type="ECO:0000313" key="2">
    <source>
        <dbReference type="Proteomes" id="UP001374535"/>
    </source>
</evidence>
<dbReference type="EMBL" id="CP144700">
    <property type="protein sequence ID" value="WVZ25203.1"/>
    <property type="molecule type" value="Genomic_DNA"/>
</dbReference>